<organism evidence="6 7">
    <name type="scientific">Dubosiella newyorkensis</name>
    <dbReference type="NCBI Taxonomy" id="1862672"/>
    <lineage>
        <taxon>Bacteria</taxon>
        <taxon>Bacillati</taxon>
        <taxon>Bacillota</taxon>
        <taxon>Erysipelotrichia</taxon>
        <taxon>Erysipelotrichales</taxon>
        <taxon>Erysipelotrichaceae</taxon>
        <taxon>Dubosiella</taxon>
    </lineage>
</organism>
<dbReference type="CDD" id="cd00502">
    <property type="entry name" value="DHQase_I"/>
    <property type="match status" value="1"/>
</dbReference>
<feature type="active site" description="Schiff-base intermediate with substrate" evidence="5">
    <location>
        <position position="170"/>
    </location>
</feature>
<comment type="catalytic activity">
    <reaction evidence="1 5">
        <text>3-dehydroquinate = 3-dehydroshikimate + H2O</text>
        <dbReference type="Rhea" id="RHEA:21096"/>
        <dbReference type="ChEBI" id="CHEBI:15377"/>
        <dbReference type="ChEBI" id="CHEBI:16630"/>
        <dbReference type="ChEBI" id="CHEBI:32364"/>
        <dbReference type="EC" id="4.2.1.10"/>
    </reaction>
</comment>
<dbReference type="AlphaFoldDB" id="A0A1U7NMH2"/>
<dbReference type="RefSeq" id="WP_076341442.1">
    <property type="nucleotide sequence ID" value="NZ_CAPDDE010000007.1"/>
</dbReference>
<dbReference type="Pfam" id="PF01487">
    <property type="entry name" value="DHquinase_I"/>
    <property type="match status" value="1"/>
</dbReference>
<dbReference type="InterPro" id="IPR001381">
    <property type="entry name" value="DHquinase_I"/>
</dbReference>
<feature type="binding site" evidence="5">
    <location>
        <position position="82"/>
    </location>
    <ligand>
        <name>3-dehydroquinate</name>
        <dbReference type="ChEBI" id="CHEBI:32364"/>
    </ligand>
</feature>
<evidence type="ECO:0000256" key="2">
    <source>
        <dbReference type="ARBA" id="ARBA00023141"/>
    </source>
</evidence>
<keyword evidence="3 5" id="KW-0456">Lyase</keyword>
<feature type="binding site" evidence="5">
    <location>
        <position position="236"/>
    </location>
    <ligand>
        <name>3-dehydroquinate</name>
        <dbReference type="ChEBI" id="CHEBI:32364"/>
    </ligand>
</feature>
<dbReference type="PANTHER" id="PTHR43699">
    <property type="entry name" value="3-DEHYDROQUINATE DEHYDRATASE"/>
    <property type="match status" value="1"/>
</dbReference>
<dbReference type="STRING" id="1862672.BO225_06400"/>
<accession>A0A1U7NMH2</accession>
<dbReference type="UniPathway" id="UPA00053">
    <property type="reaction ID" value="UER00086"/>
</dbReference>
<dbReference type="EMBL" id="MPKA01000065">
    <property type="protein sequence ID" value="OLU46394.1"/>
    <property type="molecule type" value="Genomic_DNA"/>
</dbReference>
<dbReference type="GO" id="GO:0046279">
    <property type="term" value="P:3,4-dihydroxybenzoate biosynthetic process"/>
    <property type="evidence" value="ECO:0007669"/>
    <property type="project" value="UniProtKB-ARBA"/>
</dbReference>
<evidence type="ECO:0000313" key="6">
    <source>
        <dbReference type="EMBL" id="OLU46394.1"/>
    </source>
</evidence>
<dbReference type="PROSITE" id="PS01028">
    <property type="entry name" value="DEHYDROQUINASE_I"/>
    <property type="match status" value="1"/>
</dbReference>
<protein>
    <recommendedName>
        <fullName evidence="5">3-dehydroquinate dehydratase</fullName>
        <shortName evidence="5">3-dehydroquinase</shortName>
        <ecNumber evidence="5">4.2.1.10</ecNumber>
    </recommendedName>
    <alternativeName>
        <fullName evidence="5">Type I DHQase</fullName>
    </alternativeName>
    <alternativeName>
        <fullName evidence="5">Type I dehydroquinase</fullName>
        <shortName evidence="5">DHQ1</shortName>
    </alternativeName>
</protein>
<name>A0A1U7NMH2_9FIRM</name>
<dbReference type="InterPro" id="IPR050146">
    <property type="entry name" value="Type-I_3-dehydroquinase"/>
</dbReference>
<dbReference type="InterPro" id="IPR013785">
    <property type="entry name" value="Aldolase_TIM"/>
</dbReference>
<comment type="function">
    <text evidence="5">Involved in the third step of the chorismate pathway, which leads to the biosynthesis of aromatic amino acids. Catalyzes the cis-dehydration of 3-dehydroquinate (DHQ) and introduces the first double bond of the aromatic ring to yield 3-dehydroshikimate.</text>
</comment>
<dbReference type="EC" id="4.2.1.10" evidence="5"/>
<dbReference type="GO" id="GO:0003855">
    <property type="term" value="F:3-dehydroquinate dehydratase activity"/>
    <property type="evidence" value="ECO:0007669"/>
    <property type="project" value="UniProtKB-UniRule"/>
</dbReference>
<dbReference type="OrthoDB" id="9813659at2"/>
<dbReference type="GO" id="GO:0009423">
    <property type="term" value="P:chorismate biosynthetic process"/>
    <property type="evidence" value="ECO:0007669"/>
    <property type="project" value="UniProtKB-UniRule"/>
</dbReference>
<dbReference type="PANTHER" id="PTHR43699:SF1">
    <property type="entry name" value="3-DEHYDROQUINATE DEHYDRATASE"/>
    <property type="match status" value="1"/>
</dbReference>
<gene>
    <name evidence="5" type="primary">aroD</name>
    <name evidence="6" type="ORF">BO225_06400</name>
</gene>
<dbReference type="GeneID" id="78275572"/>
<dbReference type="GO" id="GO:0008652">
    <property type="term" value="P:amino acid biosynthetic process"/>
    <property type="evidence" value="ECO:0007669"/>
    <property type="project" value="UniProtKB-KW"/>
</dbReference>
<dbReference type="Gene3D" id="3.20.20.70">
    <property type="entry name" value="Aldolase class I"/>
    <property type="match status" value="1"/>
</dbReference>
<keyword evidence="7" id="KW-1185">Reference proteome</keyword>
<evidence type="ECO:0000256" key="4">
    <source>
        <dbReference type="ARBA" id="ARBA00023270"/>
    </source>
</evidence>
<dbReference type="NCBIfam" id="TIGR01093">
    <property type="entry name" value="aroD"/>
    <property type="match status" value="1"/>
</dbReference>
<comment type="subunit">
    <text evidence="5">Homodimer.</text>
</comment>
<keyword evidence="4 5" id="KW-0704">Schiff base</keyword>
<feature type="binding site" evidence="5">
    <location>
        <position position="232"/>
    </location>
    <ligand>
        <name>3-dehydroquinate</name>
        <dbReference type="ChEBI" id="CHEBI:32364"/>
    </ligand>
</feature>
<evidence type="ECO:0000313" key="7">
    <source>
        <dbReference type="Proteomes" id="UP000186705"/>
    </source>
</evidence>
<evidence type="ECO:0000256" key="5">
    <source>
        <dbReference type="HAMAP-Rule" id="MF_00214"/>
    </source>
</evidence>
<comment type="pathway">
    <text evidence="5">Metabolic intermediate biosynthesis; chorismate biosynthesis; chorismate from D-erythrose 4-phosphate and phosphoenolpyruvate: step 3/7.</text>
</comment>
<feature type="binding site" evidence="5">
    <location>
        <begin position="46"/>
        <end position="48"/>
    </location>
    <ligand>
        <name>3-dehydroquinate</name>
        <dbReference type="ChEBI" id="CHEBI:32364"/>
    </ligand>
</feature>
<dbReference type="Proteomes" id="UP000186705">
    <property type="component" value="Unassembled WGS sequence"/>
</dbReference>
<dbReference type="GO" id="GO:0009073">
    <property type="term" value="P:aromatic amino acid family biosynthetic process"/>
    <property type="evidence" value="ECO:0007669"/>
    <property type="project" value="UniProtKB-KW"/>
</dbReference>
<feature type="active site" description="Proton donor/acceptor" evidence="5">
    <location>
        <position position="143"/>
    </location>
</feature>
<dbReference type="FunFam" id="3.20.20.70:FF:000047">
    <property type="entry name" value="3-dehydroquinate dehydratase"/>
    <property type="match status" value="1"/>
</dbReference>
<keyword evidence="2 5" id="KW-0057">Aromatic amino acid biosynthesis</keyword>
<feature type="binding site" evidence="5">
    <location>
        <position position="213"/>
    </location>
    <ligand>
        <name>3-dehydroquinate</name>
        <dbReference type="ChEBI" id="CHEBI:32364"/>
    </ligand>
</feature>
<dbReference type="SUPFAM" id="SSF51569">
    <property type="entry name" value="Aldolase"/>
    <property type="match status" value="1"/>
</dbReference>
<comment type="similarity">
    <text evidence="5">Belongs to the type-I 3-dehydroquinase family.</text>
</comment>
<sequence length="254" mass="28423">MKTVKIRGIEIGAGKPKVIVPLTSSTQEELLQDAKQLKGMEYDMIEWRVDHFDDVLDLEKLKQAAKRLREVVQETPILMTFRTNKEGGVKEIDDRTYKTLNIEMAKSQLVDMIDVEIFKEEGLVKEIIDQVHAAQVKVIASNHDFKQTPNQEEIISRLCKMQDMGADVLKIALMPNSIQDVLTLLSATERMKRYYSTCPLATMAMGKLGVISRLSGEAFGSSLTFGAGIQASAPGQIDLKALNQTLETIHQAMR</sequence>
<comment type="caution">
    <text evidence="6">The sequence shown here is derived from an EMBL/GenBank/DDBJ whole genome shotgun (WGS) entry which is preliminary data.</text>
</comment>
<dbReference type="HAMAP" id="MF_00214">
    <property type="entry name" value="AroD"/>
    <property type="match status" value="1"/>
</dbReference>
<evidence type="ECO:0000256" key="1">
    <source>
        <dbReference type="ARBA" id="ARBA00001864"/>
    </source>
</evidence>
<comment type="caution">
    <text evidence="5">Lacks conserved residue(s) required for the propagation of feature annotation.</text>
</comment>
<reference evidence="6 7" key="1">
    <citation type="submission" date="2016-11" db="EMBL/GenBank/DDBJ databases">
        <title>Description of two novel members of the family Erysipelotrichaceae: Ileibacterium lipovorans gen. nov., sp. nov. and Dubosiella newyorkensis, gen. nov., sp. nov.</title>
        <authorList>
            <person name="Cox L.M."/>
            <person name="Sohn J."/>
            <person name="Tyrrell K.L."/>
            <person name="Citron D.M."/>
            <person name="Lawson P.A."/>
            <person name="Patel N.B."/>
            <person name="Iizumi T."/>
            <person name="Perez-Perez G.I."/>
            <person name="Goldstein E.J."/>
            <person name="Blaser M.J."/>
        </authorList>
    </citation>
    <scope>NUCLEOTIDE SEQUENCE [LARGE SCALE GENOMIC DNA]</scope>
    <source>
        <strain evidence="6 7">NYU-BL-A4</strain>
    </source>
</reference>
<evidence type="ECO:0000256" key="3">
    <source>
        <dbReference type="ARBA" id="ARBA00023239"/>
    </source>
</evidence>
<proteinExistence type="inferred from homology"/>
<dbReference type="InterPro" id="IPR018508">
    <property type="entry name" value="3-dehydroquinate_DH_AS"/>
</dbReference>
<keyword evidence="5" id="KW-0028">Amino-acid biosynthesis</keyword>